<accession>A0ABP8XZT5</accession>
<evidence type="ECO:0000313" key="2">
    <source>
        <dbReference type="EMBL" id="GAA4717768.1"/>
    </source>
</evidence>
<evidence type="ECO:0000313" key="3">
    <source>
        <dbReference type="Proteomes" id="UP001500956"/>
    </source>
</evidence>
<gene>
    <name evidence="2" type="ORF">GCM10023216_02330</name>
</gene>
<keyword evidence="3" id="KW-1185">Reference proteome</keyword>
<feature type="region of interest" description="Disordered" evidence="1">
    <location>
        <begin position="1"/>
        <end position="89"/>
    </location>
</feature>
<evidence type="ECO:0000256" key="1">
    <source>
        <dbReference type="SAM" id="MobiDB-lite"/>
    </source>
</evidence>
<comment type="caution">
    <text evidence="2">The sequence shown here is derived from an EMBL/GenBank/DDBJ whole genome shotgun (WGS) entry which is preliminary data.</text>
</comment>
<proteinExistence type="predicted"/>
<protein>
    <submittedName>
        <fullName evidence="2">Uncharacterized protein</fullName>
    </submittedName>
</protein>
<sequence length="89" mass="9229">MEGMSTTPSDAWRDAGLDAPDDSTSLAEELSGPASTPTPEHDAEEYHPGTPRPDLEGSADEADVVEQAGEVPLDDPDADLGDTGHDPTV</sequence>
<organism evidence="2 3">
    <name type="scientific">Isoptericola chiayiensis</name>
    <dbReference type="NCBI Taxonomy" id="579446"/>
    <lineage>
        <taxon>Bacteria</taxon>
        <taxon>Bacillati</taxon>
        <taxon>Actinomycetota</taxon>
        <taxon>Actinomycetes</taxon>
        <taxon>Micrococcales</taxon>
        <taxon>Promicromonosporaceae</taxon>
        <taxon>Isoptericola</taxon>
    </lineage>
</organism>
<dbReference type="EMBL" id="BAABID010000003">
    <property type="protein sequence ID" value="GAA4717768.1"/>
    <property type="molecule type" value="Genomic_DNA"/>
</dbReference>
<dbReference type="Proteomes" id="UP001500956">
    <property type="component" value="Unassembled WGS sequence"/>
</dbReference>
<reference evidence="3" key="1">
    <citation type="journal article" date="2019" name="Int. J. Syst. Evol. Microbiol.">
        <title>The Global Catalogue of Microorganisms (GCM) 10K type strain sequencing project: providing services to taxonomists for standard genome sequencing and annotation.</title>
        <authorList>
            <consortium name="The Broad Institute Genomics Platform"/>
            <consortium name="The Broad Institute Genome Sequencing Center for Infectious Disease"/>
            <person name="Wu L."/>
            <person name="Ma J."/>
        </authorList>
    </citation>
    <scope>NUCLEOTIDE SEQUENCE [LARGE SCALE GENOMIC DNA]</scope>
    <source>
        <strain evidence="3">JCM 18063</strain>
    </source>
</reference>
<name>A0ABP8XZT5_9MICO</name>